<keyword evidence="2" id="KW-1185">Reference proteome</keyword>
<dbReference type="Proteomes" id="UP000324222">
    <property type="component" value="Unassembled WGS sequence"/>
</dbReference>
<protein>
    <submittedName>
        <fullName evidence="1">Uncharacterized protein</fullName>
    </submittedName>
</protein>
<proteinExistence type="predicted"/>
<accession>A0A5B7HPZ1</accession>
<reference evidence="1 2" key="1">
    <citation type="submission" date="2019-05" db="EMBL/GenBank/DDBJ databases">
        <title>Another draft genome of Portunus trituberculatus and its Hox gene families provides insights of decapod evolution.</title>
        <authorList>
            <person name="Jeong J.-H."/>
            <person name="Song I."/>
            <person name="Kim S."/>
            <person name="Choi T."/>
            <person name="Kim D."/>
            <person name="Ryu S."/>
            <person name="Kim W."/>
        </authorList>
    </citation>
    <scope>NUCLEOTIDE SEQUENCE [LARGE SCALE GENOMIC DNA]</scope>
    <source>
        <tissue evidence="1">Muscle</tissue>
    </source>
</reference>
<organism evidence="1 2">
    <name type="scientific">Portunus trituberculatus</name>
    <name type="common">Swimming crab</name>
    <name type="synonym">Neptunus trituberculatus</name>
    <dbReference type="NCBI Taxonomy" id="210409"/>
    <lineage>
        <taxon>Eukaryota</taxon>
        <taxon>Metazoa</taxon>
        <taxon>Ecdysozoa</taxon>
        <taxon>Arthropoda</taxon>
        <taxon>Crustacea</taxon>
        <taxon>Multicrustacea</taxon>
        <taxon>Malacostraca</taxon>
        <taxon>Eumalacostraca</taxon>
        <taxon>Eucarida</taxon>
        <taxon>Decapoda</taxon>
        <taxon>Pleocyemata</taxon>
        <taxon>Brachyura</taxon>
        <taxon>Eubrachyura</taxon>
        <taxon>Portunoidea</taxon>
        <taxon>Portunidae</taxon>
        <taxon>Portuninae</taxon>
        <taxon>Portunus</taxon>
    </lineage>
</organism>
<dbReference type="EMBL" id="VSRR010040196">
    <property type="protein sequence ID" value="MPC75021.1"/>
    <property type="molecule type" value="Genomic_DNA"/>
</dbReference>
<evidence type="ECO:0000313" key="1">
    <source>
        <dbReference type="EMBL" id="MPC75021.1"/>
    </source>
</evidence>
<gene>
    <name evidence="1" type="ORF">E2C01_069404</name>
</gene>
<dbReference type="AlphaFoldDB" id="A0A5B7HPZ1"/>
<comment type="caution">
    <text evidence="1">The sequence shown here is derived from an EMBL/GenBank/DDBJ whole genome shotgun (WGS) entry which is preliminary data.</text>
</comment>
<evidence type="ECO:0000313" key="2">
    <source>
        <dbReference type="Proteomes" id="UP000324222"/>
    </source>
</evidence>
<sequence>MEVRRLKGHSLHYFHPPHKLLKLCKITRFYTDEYGNGIDETGAVVLKGSMRAVCSLEVRQVG</sequence>
<name>A0A5B7HPZ1_PORTR</name>